<comment type="caution">
    <text evidence="2">The sequence shown here is derived from an EMBL/GenBank/DDBJ whole genome shotgun (WGS) entry which is preliminary data.</text>
</comment>
<gene>
    <name evidence="2" type="ORF">LX69_03210</name>
</gene>
<protein>
    <recommendedName>
        <fullName evidence="4">Lipoprotein</fullName>
    </recommendedName>
</protein>
<dbReference type="AlphaFoldDB" id="A0A2W7MSY9"/>
<evidence type="ECO:0000313" key="3">
    <source>
        <dbReference type="Proteomes" id="UP000249239"/>
    </source>
</evidence>
<dbReference type="Proteomes" id="UP000249239">
    <property type="component" value="Unassembled WGS sequence"/>
</dbReference>
<accession>A0A2W7MSY9</accession>
<keyword evidence="3" id="KW-1185">Reference proteome</keyword>
<dbReference type="PROSITE" id="PS51257">
    <property type="entry name" value="PROKAR_LIPOPROTEIN"/>
    <property type="match status" value="1"/>
</dbReference>
<feature type="signal peptide" evidence="1">
    <location>
        <begin position="1"/>
        <end position="22"/>
    </location>
</feature>
<reference evidence="2 3" key="1">
    <citation type="submission" date="2018-06" db="EMBL/GenBank/DDBJ databases">
        <title>Genomic Encyclopedia of Archaeal and Bacterial Type Strains, Phase II (KMG-II): from individual species to whole genera.</title>
        <authorList>
            <person name="Goeker M."/>
        </authorList>
    </citation>
    <scope>NUCLEOTIDE SEQUENCE [LARGE SCALE GENOMIC DNA]</scope>
    <source>
        <strain evidence="2 3">DSM 6779</strain>
    </source>
</reference>
<keyword evidence="1" id="KW-0732">Signal</keyword>
<evidence type="ECO:0008006" key="4">
    <source>
        <dbReference type="Google" id="ProtNLM"/>
    </source>
</evidence>
<evidence type="ECO:0000313" key="2">
    <source>
        <dbReference type="EMBL" id="PZX11195.1"/>
    </source>
</evidence>
<feature type="chain" id="PRO_5016171016" description="Lipoprotein" evidence="1">
    <location>
        <begin position="23"/>
        <end position="209"/>
    </location>
</feature>
<proteinExistence type="predicted"/>
<sequence>MMKTIQQFSLLLLALVLMVACGDTQKPARRGIDYDKLKAELALTPEQSAQFDVVLDKYNQMREAGRPAQGEKVDRIAMFERNEAIAQSQASDMAAFLTDDQQHIYAEFMKKNARKRPGYTAGQMAQMKTDLSLTDEQAAMLDAVNKAFEKAYYDAHDIYHGNAELAKEYWNKFDAERKAALRTVFNEQQYAQYLQLVAQITQPEAEKKN</sequence>
<dbReference type="EMBL" id="QKZK01000043">
    <property type="protein sequence ID" value="PZX11195.1"/>
    <property type="molecule type" value="Genomic_DNA"/>
</dbReference>
<organism evidence="2 3">
    <name type="scientific">Breznakibacter xylanolyticus</name>
    <dbReference type="NCBI Taxonomy" id="990"/>
    <lineage>
        <taxon>Bacteria</taxon>
        <taxon>Pseudomonadati</taxon>
        <taxon>Bacteroidota</taxon>
        <taxon>Bacteroidia</taxon>
        <taxon>Marinilabiliales</taxon>
        <taxon>Marinilabiliaceae</taxon>
        <taxon>Breznakibacter</taxon>
    </lineage>
</organism>
<name>A0A2W7MSY9_9BACT</name>
<evidence type="ECO:0000256" key="1">
    <source>
        <dbReference type="SAM" id="SignalP"/>
    </source>
</evidence>